<feature type="transmembrane region" description="Helical" evidence="3">
    <location>
        <begin position="266"/>
        <end position="288"/>
    </location>
</feature>
<evidence type="ECO:0000313" key="5">
    <source>
        <dbReference type="Proteomes" id="UP000196531"/>
    </source>
</evidence>
<organism evidence="4 5">
    <name type="scientific">Halobacteriovorax marinus</name>
    <dbReference type="NCBI Taxonomy" id="97084"/>
    <lineage>
        <taxon>Bacteria</taxon>
        <taxon>Pseudomonadati</taxon>
        <taxon>Bdellovibrionota</taxon>
        <taxon>Bacteriovoracia</taxon>
        <taxon>Bacteriovoracales</taxon>
        <taxon>Halobacteriovoraceae</taxon>
        <taxon>Halobacteriovorax</taxon>
    </lineage>
</organism>
<evidence type="ECO:0000313" key="4">
    <source>
        <dbReference type="EMBL" id="OUR98631.1"/>
    </source>
</evidence>
<protein>
    <submittedName>
        <fullName evidence="4">Uncharacterized protein</fullName>
    </submittedName>
</protein>
<keyword evidence="3" id="KW-0812">Transmembrane</keyword>
<dbReference type="Proteomes" id="UP000196531">
    <property type="component" value="Unassembled WGS sequence"/>
</dbReference>
<feature type="region of interest" description="Disordered" evidence="2">
    <location>
        <begin position="769"/>
        <end position="797"/>
    </location>
</feature>
<feature type="compositionally biased region" description="Basic and acidic residues" evidence="2">
    <location>
        <begin position="769"/>
        <end position="783"/>
    </location>
</feature>
<keyword evidence="3" id="KW-0472">Membrane</keyword>
<proteinExistence type="predicted"/>
<evidence type="ECO:0000256" key="1">
    <source>
        <dbReference type="SAM" id="Coils"/>
    </source>
</evidence>
<reference evidence="5" key="1">
    <citation type="journal article" date="2017" name="Proc. Natl. Acad. Sci. U.S.A.">
        <title>Simulation of Deepwater Horizon oil plume reveals substrate specialization within a complex community of hydrocarbon-degraders.</title>
        <authorList>
            <person name="Hu P."/>
            <person name="Dubinsky E.A."/>
            <person name="Probst A.J."/>
            <person name="Wang J."/>
            <person name="Sieber C.M.K."/>
            <person name="Tom L.M."/>
            <person name="Gardinali P."/>
            <person name="Banfield J.F."/>
            <person name="Atlas R.M."/>
            <person name="Andersen G.L."/>
        </authorList>
    </citation>
    <scope>NUCLEOTIDE SEQUENCE [LARGE SCALE GENOMIC DNA]</scope>
</reference>
<name>A0A1Y5FAJ4_9BACT</name>
<sequence length="797" mass="92431">MNVKFGRSLQTYYAVSFFTLVCLVTYGIYYFWNNGPVNIDNVSSVFEATLQMDELKKRDDVKRIWTLVENDRVRDAVRTLDNLEKNTKKLNTIAALGPYEDLEVSLRKSKKSLNRLISYPELATIITVLSSKVTNFENFVVQNSWRTLTRISRRINAKVKPSRTRGAGYFKYKKLLRLWKKVGADILLMEKITESSVLSREDKNLILTKSKTLKTEVAMLGRYLKDFSKFQKDFKRTDKTYQTWFKSIEPEISLKRIQFERNSQNMLFSLVGFVSLMFVFSIFGFFVYRVTESKNKQEVEKIVVGAIKDGVLPSETNFDQSLSPHIREEFDKYREYIHKRMSFGSIFQDAMPFSSILLDSNLNLVWANSLFYEHWDLDEYKKADENVTWDFLQRFTNLGENDPVLSAVKDDVAGIYNIQVKTKMDNESLPFEMYVSPVQYANQRRIMIFFYPLRSIEETLSNQSKSLVGPVLRTLEALTNGTFNADFKNKIEKDFDIAGINEVWAKFEKYNGFVSGQKDGLLQEIERLENDLYDQFKLVDDVQGVLTQKEELQKVATSKFSEAKDSIIGIVELRNEMEALYQNTVVTSKGLFRDEVALLSQSQKMSDVLIENKKALENVDTVRREYKKLKGNVDQFKGRMLQLLDQSLIFQKNDANSYKIEQSLTKIKLEVKSFEKVLIDFSKVSIALDVNLSKVQIILDQAETPDFSLLHERMEYARDVIESDMFNVSRLSRNGQIKDDEMIASLKGLYQAFSAGKVKLKEARELALENHKTEEARQDDHNSEPAPEYIENHSPRV</sequence>
<evidence type="ECO:0000256" key="3">
    <source>
        <dbReference type="SAM" id="Phobius"/>
    </source>
</evidence>
<feature type="coiled-coil region" evidence="1">
    <location>
        <begin position="612"/>
        <end position="639"/>
    </location>
</feature>
<feature type="transmembrane region" description="Helical" evidence="3">
    <location>
        <begin position="12"/>
        <end position="32"/>
    </location>
</feature>
<keyword evidence="1" id="KW-0175">Coiled coil</keyword>
<gene>
    <name evidence="4" type="ORF">A9Q84_04230</name>
</gene>
<dbReference type="AlphaFoldDB" id="A0A1Y5FAJ4"/>
<dbReference type="EMBL" id="MAAO01000004">
    <property type="protein sequence ID" value="OUR98631.1"/>
    <property type="molecule type" value="Genomic_DNA"/>
</dbReference>
<accession>A0A1Y5FAJ4</accession>
<comment type="caution">
    <text evidence="4">The sequence shown here is derived from an EMBL/GenBank/DDBJ whole genome shotgun (WGS) entry which is preliminary data.</text>
</comment>
<evidence type="ECO:0000256" key="2">
    <source>
        <dbReference type="SAM" id="MobiDB-lite"/>
    </source>
</evidence>
<keyword evidence="3" id="KW-1133">Transmembrane helix</keyword>